<dbReference type="AlphaFoldDB" id="A0A7S9PS68"/>
<dbReference type="OrthoDB" id="432970at2759"/>
<evidence type="ECO:0000256" key="1">
    <source>
        <dbReference type="SAM" id="MobiDB-lite"/>
    </source>
</evidence>
<reference evidence="2 3" key="1">
    <citation type="journal article" date="2018" name="PLoS Genet.">
        <title>Repeat elements organise 3D genome structure and mediate transcription in the filamentous fungus Epichloe festucae.</title>
        <authorList>
            <person name="Winter D.J."/>
            <person name="Ganley A.R.D."/>
            <person name="Young C.A."/>
            <person name="Liachko I."/>
            <person name="Schardl C.L."/>
            <person name="Dupont P.Y."/>
            <person name="Berry D."/>
            <person name="Ram A."/>
            <person name="Scott B."/>
            <person name="Cox M.P."/>
        </authorList>
    </citation>
    <scope>NUCLEOTIDE SEQUENCE [LARGE SCALE GENOMIC DNA]</scope>
    <source>
        <strain evidence="2 3">Fl1</strain>
    </source>
</reference>
<evidence type="ECO:0000313" key="2">
    <source>
        <dbReference type="EMBL" id="QPG94066.1"/>
    </source>
</evidence>
<dbReference type="Proteomes" id="UP000594364">
    <property type="component" value="Chromosome 1"/>
</dbReference>
<accession>A0A7S9PS68</accession>
<proteinExistence type="predicted"/>
<name>A0A7S9PS68_EPIFF</name>
<feature type="region of interest" description="Disordered" evidence="1">
    <location>
        <begin position="74"/>
        <end position="100"/>
    </location>
</feature>
<protein>
    <submittedName>
        <fullName evidence="2">Uncharacterized protein</fullName>
    </submittedName>
</protein>
<sequence>MRPFPLDPSTRHIITTSTRYCEKCGDSWPDQKLFHCNKCRTTTCLRCQCLSGGGFHSHVQDCMVFPGNYLVGPPTASSRSETSQQPVISPRRGLSEPREEPFTNLQAQSWLHGRPEDDVYRLLIDSYRLHSYDKFQFEKENKLGSIFAGATDSAHDFSSYLSAAAGRPALLPQWWTRANHQDCVRMGLRHAQFHDLHVQLNQAMVVDYYRDASFPTQLRLFAEQVLGRPVIMRSCTPVLDKLALMEKELGDTACFEWKKYNKAFAIQKWPGRF</sequence>
<feature type="compositionally biased region" description="Polar residues" evidence="1">
    <location>
        <begin position="75"/>
        <end position="87"/>
    </location>
</feature>
<keyword evidence="3" id="KW-1185">Reference proteome</keyword>
<dbReference type="EMBL" id="CP031385">
    <property type="protein sequence ID" value="QPG94066.1"/>
    <property type="molecule type" value="Genomic_DNA"/>
</dbReference>
<organism evidence="2 3">
    <name type="scientific">Epichloe festucae (strain Fl1)</name>
    <dbReference type="NCBI Taxonomy" id="877507"/>
    <lineage>
        <taxon>Eukaryota</taxon>
        <taxon>Fungi</taxon>
        <taxon>Dikarya</taxon>
        <taxon>Ascomycota</taxon>
        <taxon>Pezizomycotina</taxon>
        <taxon>Sordariomycetes</taxon>
        <taxon>Hypocreomycetidae</taxon>
        <taxon>Hypocreales</taxon>
        <taxon>Clavicipitaceae</taxon>
        <taxon>Epichloe</taxon>
    </lineage>
</organism>
<gene>
    <name evidence="2" type="ORF">C2857_004401</name>
</gene>
<evidence type="ECO:0000313" key="3">
    <source>
        <dbReference type="Proteomes" id="UP000594364"/>
    </source>
</evidence>